<evidence type="ECO:0000313" key="1">
    <source>
        <dbReference type="Proteomes" id="UP000515126"/>
    </source>
</evidence>
<dbReference type="AlphaFoldDB" id="A0A6P5QPU3"/>
<keyword evidence="1" id="KW-1185">Reference proteome</keyword>
<proteinExistence type="predicted"/>
<gene>
    <name evidence="2" type="primary">LOC110305007</name>
</gene>
<reference evidence="2" key="1">
    <citation type="submission" date="2025-08" db="UniProtKB">
        <authorList>
            <consortium name="RefSeq"/>
        </authorList>
    </citation>
    <scope>IDENTIFICATION</scope>
</reference>
<sequence length="113" mass="13028">MSFLRSTIRLIQLSRNCRTLFWICDRDLGFYCCDMTKSNLGRVCLILFFHITVCQRKLRQELGACSICKILSSYEAALKFSLSIKLNLLTLTSDSLFRQGQKTATFITKISQE</sequence>
<accession>A0A6P5QPU3</accession>
<name>A0A6P5QPU3_MUSCR</name>
<dbReference type="KEGG" id="mcal:110305007"/>
<dbReference type="Proteomes" id="UP000515126">
    <property type="component" value="Chromosome 11"/>
</dbReference>
<evidence type="ECO:0000313" key="2">
    <source>
        <dbReference type="RefSeq" id="XP_021032403.1"/>
    </source>
</evidence>
<organism evidence="1 2">
    <name type="scientific">Mus caroli</name>
    <name type="common">Ryukyu mouse</name>
    <name type="synonym">Ricefield mouse</name>
    <dbReference type="NCBI Taxonomy" id="10089"/>
    <lineage>
        <taxon>Eukaryota</taxon>
        <taxon>Metazoa</taxon>
        <taxon>Chordata</taxon>
        <taxon>Craniata</taxon>
        <taxon>Vertebrata</taxon>
        <taxon>Euteleostomi</taxon>
        <taxon>Mammalia</taxon>
        <taxon>Eutheria</taxon>
        <taxon>Euarchontoglires</taxon>
        <taxon>Glires</taxon>
        <taxon>Rodentia</taxon>
        <taxon>Myomorpha</taxon>
        <taxon>Muroidea</taxon>
        <taxon>Muridae</taxon>
        <taxon>Murinae</taxon>
        <taxon>Mus</taxon>
        <taxon>Mus</taxon>
    </lineage>
</organism>
<protein>
    <submittedName>
        <fullName evidence="2">Uncharacterized protein LOC110305007</fullName>
    </submittedName>
</protein>
<dbReference type="GeneID" id="110305007"/>
<dbReference type="RefSeq" id="XP_021032403.1">
    <property type="nucleotide sequence ID" value="XM_021176744.2"/>
</dbReference>